<dbReference type="EMBL" id="GFPF01002179">
    <property type="protein sequence ID" value="MAA13325.1"/>
    <property type="molecule type" value="Transcribed_RNA"/>
</dbReference>
<feature type="signal peptide" evidence="1">
    <location>
        <begin position="1"/>
        <end position="16"/>
    </location>
</feature>
<dbReference type="AlphaFoldDB" id="A0A224Y932"/>
<evidence type="ECO:0000256" key="1">
    <source>
        <dbReference type="SAM" id="SignalP"/>
    </source>
</evidence>
<sequence length="133" mass="15277">MLGVVALATLLLPYCAVETAAPPPRKASGRRRFYVLRAVSMQFLEALASLPAIHSFFQRHNKSPKRTGRHNWQTTWAARRNKIPARIGRSKWKTTWAARGNTISARIERHCSKPAETKNKTLMWRCLLLQLRE</sequence>
<evidence type="ECO:0000313" key="2">
    <source>
        <dbReference type="EMBL" id="MAA13325.1"/>
    </source>
</evidence>
<accession>A0A224Y932</accession>
<organism evidence="2">
    <name type="scientific">Rhipicephalus zambeziensis</name>
    <dbReference type="NCBI Taxonomy" id="60191"/>
    <lineage>
        <taxon>Eukaryota</taxon>
        <taxon>Metazoa</taxon>
        <taxon>Ecdysozoa</taxon>
        <taxon>Arthropoda</taxon>
        <taxon>Chelicerata</taxon>
        <taxon>Arachnida</taxon>
        <taxon>Acari</taxon>
        <taxon>Parasitiformes</taxon>
        <taxon>Ixodida</taxon>
        <taxon>Ixodoidea</taxon>
        <taxon>Ixodidae</taxon>
        <taxon>Rhipicephalinae</taxon>
        <taxon>Rhipicephalus</taxon>
        <taxon>Rhipicephalus</taxon>
    </lineage>
</organism>
<evidence type="ECO:0008006" key="3">
    <source>
        <dbReference type="Google" id="ProtNLM"/>
    </source>
</evidence>
<proteinExistence type="predicted"/>
<protein>
    <recommendedName>
        <fullName evidence="3">Secreted protein</fullName>
    </recommendedName>
</protein>
<reference evidence="2" key="1">
    <citation type="journal article" date="2017" name="Parasit. Vectors">
        <title>Sialotranscriptomics of Rhipicephalus zambeziensis reveals intricate expression profiles of secretory proteins and suggests tight temporal transcriptional regulation during blood-feeding.</title>
        <authorList>
            <person name="de Castro M.H."/>
            <person name="de Klerk D."/>
            <person name="Pienaar R."/>
            <person name="Rees D.J.G."/>
            <person name="Mans B.J."/>
        </authorList>
    </citation>
    <scope>NUCLEOTIDE SEQUENCE</scope>
    <source>
        <tissue evidence="2">Salivary glands</tissue>
    </source>
</reference>
<feature type="chain" id="PRO_5012013703" description="Secreted protein" evidence="1">
    <location>
        <begin position="17"/>
        <end position="133"/>
    </location>
</feature>
<keyword evidence="1" id="KW-0732">Signal</keyword>
<name>A0A224Y932_9ACAR</name>